<name>A0A679I9V2_9ENTE</name>
<dbReference type="Gene3D" id="2.40.260.10">
    <property type="entry name" value="Sortase"/>
    <property type="match status" value="1"/>
</dbReference>
<evidence type="ECO:0000256" key="2">
    <source>
        <dbReference type="SAM" id="MobiDB-lite"/>
    </source>
</evidence>
<evidence type="ECO:0000313" key="4">
    <source>
        <dbReference type="Proteomes" id="UP000502998"/>
    </source>
</evidence>
<accession>A0A679I9V2</accession>
<evidence type="ECO:0000313" key="3">
    <source>
        <dbReference type="EMBL" id="BCA84809.1"/>
    </source>
</evidence>
<dbReference type="RefSeq" id="WP_173102188.1">
    <property type="nucleotide sequence ID" value="NZ_AP022822.1"/>
</dbReference>
<dbReference type="AlphaFoldDB" id="A0A679I9V2"/>
<dbReference type="Proteomes" id="UP000502998">
    <property type="component" value="Chromosome"/>
</dbReference>
<evidence type="ECO:0000256" key="1">
    <source>
        <dbReference type="ARBA" id="ARBA00022801"/>
    </source>
</evidence>
<sequence>MKIRELLLTSLAMFCLIAVSVSLFKVYASAERRLDQVLVENVTFDVGTKKTVSKETLLAAAHVNKIPQVTKVDVTNLECIKNNKPGTYEVTIQVYIQFDEVITRQINVQIVDKTQPVITQKKELIIPQNAKIDWNDYFSIDDTVDGFISLAKSKISEVDTKKVGKQTVVISAEDKAGNNVKKEFSVEIFSSTNKRLEKAGQLLQKDLKNTTAPKTAKSRHEEKNRVRVKSTEKNEFDSQAKYTSVIQFNGQKISYVHATGANTAPDEGAATWLGKGFVDDGAPTHFIGHNPGDFATVMELYVGAPITVYDDNGEKKTYHVYEVVDVTDEGYNANDLQDDVLPRMLDEKSERISLQTCITDQINRCVLAR</sequence>
<dbReference type="InterPro" id="IPR023365">
    <property type="entry name" value="Sortase_dom-sf"/>
</dbReference>
<reference evidence="3 4" key="1">
    <citation type="submission" date="2020-02" db="EMBL/GenBank/DDBJ databases">
        <title>Characterization of vanA genotype vancomycin-resistant Enterococcus saigonensis VE80.</title>
        <authorList>
            <person name="Harada T."/>
            <person name="Motooka D."/>
            <person name="Nakamura S."/>
            <person name="Yamamoto Y."/>
            <person name="Kawahara R."/>
            <person name="Kawatsu K."/>
        </authorList>
    </citation>
    <scope>NUCLEOTIDE SEQUENCE [LARGE SCALE GENOMIC DNA]</scope>
    <source>
        <strain evidence="3 4">VE80</strain>
    </source>
</reference>
<dbReference type="EMBL" id="AP022822">
    <property type="protein sequence ID" value="BCA84809.1"/>
    <property type="molecule type" value="Genomic_DNA"/>
</dbReference>
<proteinExistence type="predicted"/>
<dbReference type="KEGG" id="esg:EsVE80_03320"/>
<dbReference type="InterPro" id="IPR013783">
    <property type="entry name" value="Ig-like_fold"/>
</dbReference>
<dbReference type="InterPro" id="IPR005754">
    <property type="entry name" value="Sortase"/>
</dbReference>
<keyword evidence="1" id="KW-0378">Hydrolase</keyword>
<feature type="region of interest" description="Disordered" evidence="2">
    <location>
        <begin position="203"/>
        <end position="232"/>
    </location>
</feature>
<dbReference type="GO" id="GO:0016787">
    <property type="term" value="F:hydrolase activity"/>
    <property type="evidence" value="ECO:0007669"/>
    <property type="project" value="UniProtKB-KW"/>
</dbReference>
<protein>
    <submittedName>
        <fullName evidence="3">Uncharacterized protein</fullName>
    </submittedName>
</protein>
<dbReference type="Gene3D" id="2.60.40.10">
    <property type="entry name" value="Immunoglobulins"/>
    <property type="match status" value="1"/>
</dbReference>
<gene>
    <name evidence="3" type="ORF">EsVE80_03320</name>
</gene>
<keyword evidence="4" id="KW-1185">Reference proteome</keyword>
<dbReference type="Pfam" id="PF04203">
    <property type="entry name" value="Sortase"/>
    <property type="match status" value="1"/>
</dbReference>
<feature type="compositionally biased region" description="Basic and acidic residues" evidence="2">
    <location>
        <begin position="218"/>
        <end position="232"/>
    </location>
</feature>
<organism evidence="3 4">
    <name type="scientific">Enterococcus saigonensis</name>
    <dbReference type="NCBI Taxonomy" id="1805431"/>
    <lineage>
        <taxon>Bacteria</taxon>
        <taxon>Bacillati</taxon>
        <taxon>Bacillota</taxon>
        <taxon>Bacilli</taxon>
        <taxon>Lactobacillales</taxon>
        <taxon>Enterococcaceae</taxon>
        <taxon>Enterococcus</taxon>
    </lineage>
</organism>